<evidence type="ECO:0000313" key="11">
    <source>
        <dbReference type="EMBL" id="RAW54186.1"/>
    </source>
</evidence>
<protein>
    <submittedName>
        <fullName evidence="11">Carbohydrate ABC transporter permease</fullName>
    </submittedName>
</protein>
<feature type="transmembrane region" description="Helical" evidence="9">
    <location>
        <begin position="194"/>
        <end position="216"/>
    </location>
</feature>
<name>A0A329TZQ3_9FIRM</name>
<dbReference type="Proteomes" id="UP000251144">
    <property type="component" value="Unassembled WGS sequence"/>
</dbReference>
<dbReference type="RefSeq" id="WP_158400901.1">
    <property type="nucleotide sequence ID" value="NZ_PRLB01000005.1"/>
</dbReference>
<feature type="transmembrane region" description="Helical" evidence="9">
    <location>
        <begin position="86"/>
        <end position="105"/>
    </location>
</feature>
<organism evidence="11 12">
    <name type="scientific">Faecalibacterium prausnitzii</name>
    <dbReference type="NCBI Taxonomy" id="853"/>
    <lineage>
        <taxon>Bacteria</taxon>
        <taxon>Bacillati</taxon>
        <taxon>Bacillota</taxon>
        <taxon>Clostridia</taxon>
        <taxon>Eubacteriales</taxon>
        <taxon>Oscillospiraceae</taxon>
        <taxon>Faecalibacterium</taxon>
    </lineage>
</organism>
<dbReference type="AlphaFoldDB" id="A0A329TZQ3"/>
<dbReference type="CDD" id="cd06261">
    <property type="entry name" value="TM_PBP2"/>
    <property type="match status" value="1"/>
</dbReference>
<keyword evidence="5" id="KW-0762">Sugar transport</keyword>
<feature type="transmembrane region" description="Helical" evidence="9">
    <location>
        <begin position="117"/>
        <end position="138"/>
    </location>
</feature>
<dbReference type="Pfam" id="PF00528">
    <property type="entry name" value="BPD_transp_1"/>
    <property type="match status" value="1"/>
</dbReference>
<keyword evidence="8 9" id="KW-0472">Membrane</keyword>
<comment type="caution">
    <text evidence="11">The sequence shown here is derived from an EMBL/GenBank/DDBJ whole genome shotgun (WGS) entry which is preliminary data.</text>
</comment>
<evidence type="ECO:0000256" key="7">
    <source>
        <dbReference type="ARBA" id="ARBA00022989"/>
    </source>
</evidence>
<accession>A0A329TZQ3</accession>
<dbReference type="PANTHER" id="PTHR32243">
    <property type="entry name" value="MALTOSE TRANSPORT SYSTEM PERMEASE-RELATED"/>
    <property type="match status" value="1"/>
</dbReference>
<comment type="subcellular location">
    <subcellularLocation>
        <location evidence="1 9">Cell membrane</location>
        <topology evidence="1 9">Multi-pass membrane protein</topology>
    </subcellularLocation>
</comment>
<dbReference type="PROSITE" id="PS50928">
    <property type="entry name" value="ABC_TM1"/>
    <property type="match status" value="1"/>
</dbReference>
<dbReference type="Gene3D" id="1.10.3720.10">
    <property type="entry name" value="MetI-like"/>
    <property type="match status" value="1"/>
</dbReference>
<dbReference type="InterPro" id="IPR035906">
    <property type="entry name" value="MetI-like_sf"/>
</dbReference>
<evidence type="ECO:0000259" key="10">
    <source>
        <dbReference type="PROSITE" id="PS50928"/>
    </source>
</evidence>
<comment type="similarity">
    <text evidence="2">Belongs to the binding-protein-dependent transport system permease family. MalFG subfamily.</text>
</comment>
<keyword evidence="3 9" id="KW-0813">Transport</keyword>
<dbReference type="GO" id="GO:0005886">
    <property type="term" value="C:plasma membrane"/>
    <property type="evidence" value="ECO:0007669"/>
    <property type="project" value="UniProtKB-SubCell"/>
</dbReference>
<dbReference type="OrthoDB" id="9771544at2"/>
<feature type="transmembrane region" description="Helical" evidence="9">
    <location>
        <begin position="254"/>
        <end position="275"/>
    </location>
</feature>
<evidence type="ECO:0000256" key="1">
    <source>
        <dbReference type="ARBA" id="ARBA00004651"/>
    </source>
</evidence>
<dbReference type="GO" id="GO:0055085">
    <property type="term" value="P:transmembrane transport"/>
    <property type="evidence" value="ECO:0007669"/>
    <property type="project" value="InterPro"/>
</dbReference>
<gene>
    <name evidence="11" type="ORF">C4N26_06960</name>
</gene>
<evidence type="ECO:0000256" key="3">
    <source>
        <dbReference type="ARBA" id="ARBA00022448"/>
    </source>
</evidence>
<evidence type="ECO:0000256" key="9">
    <source>
        <dbReference type="RuleBase" id="RU363032"/>
    </source>
</evidence>
<evidence type="ECO:0000313" key="12">
    <source>
        <dbReference type="Proteomes" id="UP000251144"/>
    </source>
</evidence>
<keyword evidence="4" id="KW-1003">Cell membrane</keyword>
<dbReference type="EMBL" id="PRLB01000005">
    <property type="protein sequence ID" value="RAW54186.1"/>
    <property type="molecule type" value="Genomic_DNA"/>
</dbReference>
<feature type="transmembrane region" description="Helical" evidence="9">
    <location>
        <begin position="23"/>
        <end position="45"/>
    </location>
</feature>
<sequence>MAKAKKEKMEANPFKLKKELPHLPGYIIVILWTAFIFCMIGWIILASLSTTKEIFTGGLLASGLHFENYTKALFTNKAALNLLNSVIYTVPSCILIIVVCAPAAYCMSRFKFRGAGLIQALIIIGLAIPNIMIVMPLFSVVSALNLSGTHFTLIFLYTACSVPYTTFFLLTFFKGISTSFEEAAAIDGCGPIQCFWKIMFPLAQPAIVTVSIFNFIGKWNEYFMALIFANKSNLRPIGVGLYQTVTSMMNSGDWAGMFASVVIVFVPTVVIYAFLSDKIISGVTAGGNKG</sequence>
<keyword evidence="6 9" id="KW-0812">Transmembrane</keyword>
<dbReference type="InterPro" id="IPR000515">
    <property type="entry name" value="MetI-like"/>
</dbReference>
<feature type="transmembrane region" description="Helical" evidence="9">
    <location>
        <begin position="150"/>
        <end position="173"/>
    </location>
</feature>
<dbReference type="InterPro" id="IPR050901">
    <property type="entry name" value="BP-dep_ABC_trans_perm"/>
</dbReference>
<evidence type="ECO:0000256" key="4">
    <source>
        <dbReference type="ARBA" id="ARBA00022475"/>
    </source>
</evidence>
<dbReference type="SUPFAM" id="SSF161098">
    <property type="entry name" value="MetI-like"/>
    <property type="match status" value="1"/>
</dbReference>
<reference evidence="11 12" key="1">
    <citation type="submission" date="2018-02" db="EMBL/GenBank/DDBJ databases">
        <title>Complete genome sequencing of Faecalibacterium prausnitzii strains isolated from the human gut.</title>
        <authorList>
            <person name="Fitzgerald B.C."/>
            <person name="Shkoporov A.N."/>
            <person name="Ross P.R."/>
            <person name="Hill C."/>
        </authorList>
    </citation>
    <scope>NUCLEOTIDE SEQUENCE [LARGE SCALE GENOMIC DNA]</scope>
    <source>
        <strain evidence="11 12">APC942/32-1</strain>
    </source>
</reference>
<dbReference type="PANTHER" id="PTHR32243:SF50">
    <property type="entry name" value="MALTOSE_MALTODEXTRIN TRANSPORT SYSTEM PERMEASE PROTEIN MALG"/>
    <property type="match status" value="1"/>
</dbReference>
<evidence type="ECO:0000256" key="2">
    <source>
        <dbReference type="ARBA" id="ARBA00009047"/>
    </source>
</evidence>
<keyword evidence="7 9" id="KW-1133">Transmembrane helix</keyword>
<evidence type="ECO:0000256" key="5">
    <source>
        <dbReference type="ARBA" id="ARBA00022597"/>
    </source>
</evidence>
<feature type="domain" description="ABC transmembrane type-1" evidence="10">
    <location>
        <begin position="82"/>
        <end position="275"/>
    </location>
</feature>
<evidence type="ECO:0000256" key="6">
    <source>
        <dbReference type="ARBA" id="ARBA00022692"/>
    </source>
</evidence>
<evidence type="ECO:0000256" key="8">
    <source>
        <dbReference type="ARBA" id="ARBA00023136"/>
    </source>
</evidence>
<proteinExistence type="inferred from homology"/>